<feature type="chain" id="PRO_5043533811" evidence="1">
    <location>
        <begin position="23"/>
        <end position="489"/>
    </location>
</feature>
<dbReference type="RefSeq" id="XP_062776150.1">
    <property type="nucleotide sequence ID" value="XM_062920099.1"/>
</dbReference>
<reference evidence="3" key="1">
    <citation type="journal article" date="2023" name="bioRxiv">
        <title>Complete genome of the Medicago anthracnose fungus, Colletotrichum destructivum, reveals a mini-chromosome-like region within a core chromosome.</title>
        <authorList>
            <person name="Lapalu N."/>
            <person name="Simon A."/>
            <person name="Lu A."/>
            <person name="Plaumann P.-L."/>
            <person name="Amselem J."/>
            <person name="Pigne S."/>
            <person name="Auger A."/>
            <person name="Koch C."/>
            <person name="Dallery J.-F."/>
            <person name="O'Connell R.J."/>
        </authorList>
    </citation>
    <scope>NUCLEOTIDE SEQUENCE [LARGE SCALE GENOMIC DNA]</scope>
    <source>
        <strain evidence="3">CBS 520.97</strain>
    </source>
</reference>
<evidence type="ECO:0000313" key="3">
    <source>
        <dbReference type="Proteomes" id="UP001322277"/>
    </source>
</evidence>
<evidence type="ECO:0000256" key="1">
    <source>
        <dbReference type="SAM" id="SignalP"/>
    </source>
</evidence>
<accession>A0AAX4I788</accession>
<dbReference type="GeneID" id="87940443"/>
<organism evidence="2 3">
    <name type="scientific">Colletotrichum destructivum</name>
    <dbReference type="NCBI Taxonomy" id="34406"/>
    <lineage>
        <taxon>Eukaryota</taxon>
        <taxon>Fungi</taxon>
        <taxon>Dikarya</taxon>
        <taxon>Ascomycota</taxon>
        <taxon>Pezizomycotina</taxon>
        <taxon>Sordariomycetes</taxon>
        <taxon>Hypocreomycetidae</taxon>
        <taxon>Glomerellales</taxon>
        <taxon>Glomerellaceae</taxon>
        <taxon>Colletotrichum</taxon>
        <taxon>Colletotrichum destructivum species complex</taxon>
    </lineage>
</organism>
<protein>
    <submittedName>
        <fullName evidence="2">Autotransporter, pectate lyase C-like domain superfamily</fullName>
    </submittedName>
</protein>
<dbReference type="EMBL" id="CP137306">
    <property type="protein sequence ID" value="WQF78926.1"/>
    <property type="molecule type" value="Genomic_DNA"/>
</dbReference>
<gene>
    <name evidence="2" type="ORF">CDEST_03940</name>
</gene>
<dbReference type="Proteomes" id="UP001322277">
    <property type="component" value="Chromosome 2"/>
</dbReference>
<dbReference type="InterPro" id="IPR012332">
    <property type="entry name" value="Autotransporter_pectin_lyase_C"/>
</dbReference>
<proteinExistence type="predicted"/>
<dbReference type="Gene3D" id="2.160.20.20">
    <property type="match status" value="1"/>
</dbReference>
<feature type="signal peptide" evidence="1">
    <location>
        <begin position="1"/>
        <end position="22"/>
    </location>
</feature>
<keyword evidence="1" id="KW-0732">Signal</keyword>
<name>A0AAX4I788_9PEZI</name>
<keyword evidence="3" id="KW-1185">Reference proteome</keyword>
<evidence type="ECO:0000313" key="2">
    <source>
        <dbReference type="EMBL" id="WQF78926.1"/>
    </source>
</evidence>
<dbReference type="AlphaFoldDB" id="A0AAX4I788"/>
<dbReference type="KEGG" id="cdet:87940443"/>
<sequence length="489" mass="52186">MAKKGFLALAVEIMFLCSKAQGSIPVALDPCRDDGYDAARWAADNAIRPNYVPVTTETRLSMLQHLSRLFNDSQPGNLLPAPTLICISVVAQRIFDQLQTSETGQSYSTSLNQTSVLYMTGVTVELLQAQVEKYGAPEDLPRSLGTGYNSAILAGERTTLQFSGRIETHNGSMNLYATGAGTAATLDAPRLYSSGPGAIGLFSVQEATLNVTDLRHCSGGFRSPTLAGLNIHSQGGVAHTTGPGSPLMYSLRRTMSYNLTGWTDASPAIIMEGPQYMHLSGSTITSGTIGGFLFFDWSITAQHGTGTLEATSLNLTVREGPAFYLATFSAEIILKSAWIDNPSGILLLADTSTASRDLERIEPQRWSGNPISSNSSLTITDTYGISGDIVTRGGCTVAVRLLANSSWEGGANASLVNGRGGLTVQIDETSTWTVTKNSFVRGLSITGGDISRVVDRNATVAYDKSAPESLWLQGRTYTLKNGGQLRPWN</sequence>